<protein>
    <submittedName>
        <fullName evidence="5">GntR family transcriptional regulator</fullName>
    </submittedName>
</protein>
<dbReference type="SUPFAM" id="SSF48008">
    <property type="entry name" value="GntR ligand-binding domain-like"/>
    <property type="match status" value="1"/>
</dbReference>
<dbReference type="Pfam" id="PF00392">
    <property type="entry name" value="GntR"/>
    <property type="match status" value="1"/>
</dbReference>
<dbReference type="InterPro" id="IPR000524">
    <property type="entry name" value="Tscrpt_reg_HTH_GntR"/>
</dbReference>
<evidence type="ECO:0000313" key="6">
    <source>
        <dbReference type="Proteomes" id="UP001157126"/>
    </source>
</evidence>
<gene>
    <name evidence="5" type="ORF">GCM10025883_25230</name>
</gene>
<dbReference type="Pfam" id="PF07729">
    <property type="entry name" value="FCD"/>
    <property type="match status" value="1"/>
</dbReference>
<dbReference type="SMART" id="SM00895">
    <property type="entry name" value="FCD"/>
    <property type="match status" value="1"/>
</dbReference>
<keyword evidence="1" id="KW-0805">Transcription regulation</keyword>
<dbReference type="PANTHER" id="PTHR43537">
    <property type="entry name" value="TRANSCRIPTIONAL REGULATOR, GNTR FAMILY"/>
    <property type="match status" value="1"/>
</dbReference>
<evidence type="ECO:0000256" key="2">
    <source>
        <dbReference type="ARBA" id="ARBA00023125"/>
    </source>
</evidence>
<dbReference type="InterPro" id="IPR011711">
    <property type="entry name" value="GntR_C"/>
</dbReference>
<accession>A0ABQ6IRC5</accession>
<dbReference type="RefSeq" id="WP_284304176.1">
    <property type="nucleotide sequence ID" value="NZ_BSUO01000001.1"/>
</dbReference>
<proteinExistence type="predicted"/>
<organism evidence="5 6">
    <name type="scientific">Mobilicoccus caccae</name>
    <dbReference type="NCBI Taxonomy" id="1859295"/>
    <lineage>
        <taxon>Bacteria</taxon>
        <taxon>Bacillati</taxon>
        <taxon>Actinomycetota</taxon>
        <taxon>Actinomycetes</taxon>
        <taxon>Micrococcales</taxon>
        <taxon>Dermatophilaceae</taxon>
        <taxon>Mobilicoccus</taxon>
    </lineage>
</organism>
<dbReference type="Proteomes" id="UP001157126">
    <property type="component" value="Unassembled WGS sequence"/>
</dbReference>
<dbReference type="PANTHER" id="PTHR43537:SF49">
    <property type="entry name" value="TRANSCRIPTIONAL REGULATORY PROTEIN"/>
    <property type="match status" value="1"/>
</dbReference>
<dbReference type="SUPFAM" id="SSF46785">
    <property type="entry name" value="Winged helix' DNA-binding domain"/>
    <property type="match status" value="1"/>
</dbReference>
<dbReference type="CDD" id="cd07377">
    <property type="entry name" value="WHTH_GntR"/>
    <property type="match status" value="1"/>
</dbReference>
<reference evidence="6" key="1">
    <citation type="journal article" date="2019" name="Int. J. Syst. Evol. Microbiol.">
        <title>The Global Catalogue of Microorganisms (GCM) 10K type strain sequencing project: providing services to taxonomists for standard genome sequencing and annotation.</title>
        <authorList>
            <consortium name="The Broad Institute Genomics Platform"/>
            <consortium name="The Broad Institute Genome Sequencing Center for Infectious Disease"/>
            <person name="Wu L."/>
            <person name="Ma J."/>
        </authorList>
    </citation>
    <scope>NUCLEOTIDE SEQUENCE [LARGE SCALE GENOMIC DNA]</scope>
    <source>
        <strain evidence="6">NBRC 113072</strain>
    </source>
</reference>
<comment type="caution">
    <text evidence="5">The sequence shown here is derived from an EMBL/GenBank/DDBJ whole genome shotgun (WGS) entry which is preliminary data.</text>
</comment>
<evidence type="ECO:0000259" key="4">
    <source>
        <dbReference type="PROSITE" id="PS50949"/>
    </source>
</evidence>
<dbReference type="Gene3D" id="1.10.10.10">
    <property type="entry name" value="Winged helix-like DNA-binding domain superfamily/Winged helix DNA-binding domain"/>
    <property type="match status" value="1"/>
</dbReference>
<dbReference type="SMART" id="SM00345">
    <property type="entry name" value="HTH_GNTR"/>
    <property type="match status" value="1"/>
</dbReference>
<dbReference type="EMBL" id="BSUO01000001">
    <property type="protein sequence ID" value="GMA40478.1"/>
    <property type="molecule type" value="Genomic_DNA"/>
</dbReference>
<keyword evidence="3" id="KW-0804">Transcription</keyword>
<feature type="domain" description="HTH gntR-type" evidence="4">
    <location>
        <begin position="4"/>
        <end position="71"/>
    </location>
</feature>
<keyword evidence="6" id="KW-1185">Reference proteome</keyword>
<dbReference type="PROSITE" id="PS50949">
    <property type="entry name" value="HTH_GNTR"/>
    <property type="match status" value="1"/>
</dbReference>
<dbReference type="InterPro" id="IPR036390">
    <property type="entry name" value="WH_DNA-bd_sf"/>
</dbReference>
<evidence type="ECO:0000256" key="1">
    <source>
        <dbReference type="ARBA" id="ARBA00023015"/>
    </source>
</evidence>
<dbReference type="InterPro" id="IPR036388">
    <property type="entry name" value="WH-like_DNA-bd_sf"/>
</dbReference>
<dbReference type="InterPro" id="IPR008920">
    <property type="entry name" value="TF_FadR/GntR_C"/>
</dbReference>
<dbReference type="Gene3D" id="1.20.120.530">
    <property type="entry name" value="GntR ligand-binding domain-like"/>
    <property type="match status" value="1"/>
</dbReference>
<sequence length="214" mass="23818">MATTPAAQKIRHALENAIVDGTLSPGDRIDPDALAVTYRCSRTPVREALHALEASGLVRVMPKRGTYVEELSVAQLTERFEVMAEFEALCSRLACRRATAEDVTRIDAALAACDAAAEAGDPDRYYHENTAFHHAIYAAAHNEFLEREALRLQAMLQPYRRRQLRALGRVRQSMGEHHAIAGAIRAGDEDEAMRVMRGHVLIQGDRFRDLVATR</sequence>
<evidence type="ECO:0000313" key="5">
    <source>
        <dbReference type="EMBL" id="GMA40478.1"/>
    </source>
</evidence>
<keyword evidence="2" id="KW-0238">DNA-binding</keyword>
<name>A0ABQ6IRC5_9MICO</name>
<evidence type="ECO:0000256" key="3">
    <source>
        <dbReference type="ARBA" id="ARBA00023163"/>
    </source>
</evidence>